<accession>A0AAV8Z263</accession>
<dbReference type="AlphaFoldDB" id="A0AAV8Z263"/>
<dbReference type="CDD" id="cd19495">
    <property type="entry name" value="Elp6"/>
    <property type="match status" value="1"/>
</dbReference>
<dbReference type="GO" id="GO:0033588">
    <property type="term" value="C:elongator holoenzyme complex"/>
    <property type="evidence" value="ECO:0007669"/>
    <property type="project" value="InterPro"/>
</dbReference>
<reference evidence="4" key="1">
    <citation type="journal article" date="2023" name="Insect Mol. Biol.">
        <title>Genome sequencing provides insights into the evolution of gene families encoding plant cell wall-degrading enzymes in longhorned beetles.</title>
        <authorList>
            <person name="Shin N.R."/>
            <person name="Okamura Y."/>
            <person name="Kirsch R."/>
            <person name="Pauchet Y."/>
        </authorList>
    </citation>
    <scope>NUCLEOTIDE SEQUENCE</scope>
    <source>
        <strain evidence="4">AMC_N1</strain>
    </source>
</reference>
<dbReference type="Proteomes" id="UP001162162">
    <property type="component" value="Unassembled WGS sequence"/>
</dbReference>
<evidence type="ECO:0000256" key="2">
    <source>
        <dbReference type="ARBA" id="ARBA00008837"/>
    </source>
</evidence>
<comment type="caution">
    <text evidence="4">The sequence shown here is derived from an EMBL/GenBank/DDBJ whole genome shotgun (WGS) entry which is preliminary data.</text>
</comment>
<name>A0AAV8Z263_9CUCU</name>
<protein>
    <recommendedName>
        <fullName evidence="3">Elongator complex protein 6</fullName>
    </recommendedName>
</protein>
<dbReference type="Gene3D" id="3.40.50.300">
    <property type="entry name" value="P-loop containing nucleotide triphosphate hydrolases"/>
    <property type="match status" value="1"/>
</dbReference>
<organism evidence="4 5">
    <name type="scientific">Aromia moschata</name>
    <dbReference type="NCBI Taxonomy" id="1265417"/>
    <lineage>
        <taxon>Eukaryota</taxon>
        <taxon>Metazoa</taxon>
        <taxon>Ecdysozoa</taxon>
        <taxon>Arthropoda</taxon>
        <taxon>Hexapoda</taxon>
        <taxon>Insecta</taxon>
        <taxon>Pterygota</taxon>
        <taxon>Neoptera</taxon>
        <taxon>Endopterygota</taxon>
        <taxon>Coleoptera</taxon>
        <taxon>Polyphaga</taxon>
        <taxon>Cucujiformia</taxon>
        <taxon>Chrysomeloidea</taxon>
        <taxon>Cerambycidae</taxon>
        <taxon>Cerambycinae</taxon>
        <taxon>Callichromatini</taxon>
        <taxon>Aromia</taxon>
    </lineage>
</organism>
<evidence type="ECO:0000313" key="4">
    <source>
        <dbReference type="EMBL" id="KAJ8957440.1"/>
    </source>
</evidence>
<dbReference type="InterPro" id="IPR027417">
    <property type="entry name" value="P-loop_NTPase"/>
</dbReference>
<dbReference type="EMBL" id="JAPWTK010000023">
    <property type="protein sequence ID" value="KAJ8957440.1"/>
    <property type="molecule type" value="Genomic_DNA"/>
</dbReference>
<evidence type="ECO:0000256" key="3">
    <source>
        <dbReference type="ARBA" id="ARBA00020263"/>
    </source>
</evidence>
<comment type="pathway">
    <text evidence="1">tRNA modification; 5-methoxycarbonylmethyl-2-thiouridine-tRNA biosynthesis.</text>
</comment>
<comment type="similarity">
    <text evidence="2">Belongs to the ELP6 family.</text>
</comment>
<dbReference type="GO" id="GO:0002098">
    <property type="term" value="P:tRNA wobble uridine modification"/>
    <property type="evidence" value="ECO:0007669"/>
    <property type="project" value="InterPro"/>
</dbReference>
<evidence type="ECO:0000256" key="1">
    <source>
        <dbReference type="ARBA" id="ARBA00005043"/>
    </source>
</evidence>
<evidence type="ECO:0000313" key="5">
    <source>
        <dbReference type="Proteomes" id="UP001162162"/>
    </source>
</evidence>
<dbReference type="PANTHER" id="PTHR16184:SF6">
    <property type="entry name" value="ELONGATOR COMPLEX PROTEIN 6"/>
    <property type="match status" value="1"/>
</dbReference>
<dbReference type="InterPro" id="IPR018627">
    <property type="entry name" value="ELP6"/>
</dbReference>
<sequence>MFSLSDPRVSNPVLSALKIKTGDRIISIKENSTADSNFILTHLIKQILYEKNRLCLVSFHNSIEHYQYVGKKLGYDLLRAVEEKDVSILEPISEIVENIGLEENYFQEDKENIVKCLYHDIKRNLNDLMLGNEAKAYLMVDDLSHLLDLGVDIGLIVNFVNYCVNLIDDERVAVVLSSHVSSKIDEIIVNNLQYLADVHIEVSPLKTGRSTDVTGFLTVDRLSEKNQYHFKAFDRGIKTFHPGESIFHLHL</sequence>
<dbReference type="PANTHER" id="PTHR16184">
    <property type="entry name" value="ELONGATOR COMPLEX PROTEIN 6"/>
    <property type="match status" value="1"/>
</dbReference>
<dbReference type="Pfam" id="PF09807">
    <property type="entry name" value="ELP6"/>
    <property type="match status" value="1"/>
</dbReference>
<proteinExistence type="inferred from homology"/>
<gene>
    <name evidence="4" type="ORF">NQ318_004920</name>
</gene>
<keyword evidence="5" id="KW-1185">Reference proteome</keyword>